<evidence type="ECO:0000313" key="8">
    <source>
        <dbReference type="EMBL" id="MDQ0365603.1"/>
    </source>
</evidence>
<evidence type="ECO:0000256" key="3">
    <source>
        <dbReference type="ARBA" id="ARBA00023125"/>
    </source>
</evidence>
<dbReference type="AlphaFoldDB" id="A0AAE3VX32"/>
<evidence type="ECO:0000256" key="2">
    <source>
        <dbReference type="ARBA" id="ARBA00023015"/>
    </source>
</evidence>
<dbReference type="InterPro" id="IPR001789">
    <property type="entry name" value="Sig_transdc_resp-reg_receiver"/>
</dbReference>
<dbReference type="GO" id="GO:0000160">
    <property type="term" value="P:phosphorelay signal transduction system"/>
    <property type="evidence" value="ECO:0007669"/>
    <property type="project" value="InterPro"/>
</dbReference>
<dbReference type="PROSITE" id="PS00622">
    <property type="entry name" value="HTH_LUXR_1"/>
    <property type="match status" value="1"/>
</dbReference>
<comment type="caution">
    <text evidence="8">The sequence shown here is derived from an EMBL/GenBank/DDBJ whole genome shotgun (WGS) entry which is preliminary data.</text>
</comment>
<evidence type="ECO:0000256" key="5">
    <source>
        <dbReference type="PROSITE-ProRule" id="PRU00169"/>
    </source>
</evidence>
<protein>
    <submittedName>
        <fullName evidence="8">DNA-binding NarL/FixJ family response regulator</fullName>
    </submittedName>
</protein>
<sequence length="221" mass="23650">MIKVLIADDQAMVREGFGALLAAQPDLVVVGSAANGEQAVTETRRLDPDVVLMDVRMPVMDGLEATRRLLADPGADRPRVLILTTFDLDDYVFEALRAGASGFLLKDAPGADLVQAVRVVAAGEALLAPSVTRRLIAEFTARPAPRERPRPTALNALTARETEVLRLIARGRSNTEIAADLVVAEQTVKTHVGRILGKLGLRDRAQAVVLAYETGLISPGE</sequence>
<dbReference type="PRINTS" id="PR00038">
    <property type="entry name" value="HTHLUXR"/>
</dbReference>
<feature type="modified residue" description="4-aspartylphosphate" evidence="5">
    <location>
        <position position="54"/>
    </location>
</feature>
<dbReference type="GO" id="GO:0003677">
    <property type="term" value="F:DNA binding"/>
    <property type="evidence" value="ECO:0007669"/>
    <property type="project" value="UniProtKB-KW"/>
</dbReference>
<name>A0AAE3VX32_9ACTN</name>
<organism evidence="8 9">
    <name type="scientific">Catenuloplanes indicus</name>
    <dbReference type="NCBI Taxonomy" id="137267"/>
    <lineage>
        <taxon>Bacteria</taxon>
        <taxon>Bacillati</taxon>
        <taxon>Actinomycetota</taxon>
        <taxon>Actinomycetes</taxon>
        <taxon>Micromonosporales</taxon>
        <taxon>Micromonosporaceae</taxon>
        <taxon>Catenuloplanes</taxon>
    </lineage>
</organism>
<feature type="domain" description="Response regulatory" evidence="7">
    <location>
        <begin position="3"/>
        <end position="121"/>
    </location>
</feature>
<proteinExistence type="predicted"/>
<evidence type="ECO:0000256" key="1">
    <source>
        <dbReference type="ARBA" id="ARBA00022553"/>
    </source>
</evidence>
<gene>
    <name evidence="8" type="ORF">J2S42_002272</name>
</gene>
<dbReference type="GO" id="GO:0006355">
    <property type="term" value="P:regulation of DNA-templated transcription"/>
    <property type="evidence" value="ECO:0007669"/>
    <property type="project" value="InterPro"/>
</dbReference>
<dbReference type="InterPro" id="IPR011006">
    <property type="entry name" value="CheY-like_superfamily"/>
</dbReference>
<keyword evidence="3 8" id="KW-0238">DNA-binding</keyword>
<dbReference type="PANTHER" id="PTHR43214">
    <property type="entry name" value="TWO-COMPONENT RESPONSE REGULATOR"/>
    <property type="match status" value="1"/>
</dbReference>
<dbReference type="CDD" id="cd17535">
    <property type="entry name" value="REC_NarL-like"/>
    <property type="match status" value="1"/>
</dbReference>
<evidence type="ECO:0000256" key="4">
    <source>
        <dbReference type="ARBA" id="ARBA00023163"/>
    </source>
</evidence>
<keyword evidence="1 5" id="KW-0597">Phosphoprotein</keyword>
<dbReference type="SMART" id="SM00448">
    <property type="entry name" value="REC"/>
    <property type="match status" value="1"/>
</dbReference>
<keyword evidence="2" id="KW-0805">Transcription regulation</keyword>
<dbReference type="PANTHER" id="PTHR43214:SF24">
    <property type="entry name" value="TRANSCRIPTIONAL REGULATORY PROTEIN NARL-RELATED"/>
    <property type="match status" value="1"/>
</dbReference>
<reference evidence="8 9" key="1">
    <citation type="submission" date="2023-07" db="EMBL/GenBank/DDBJ databases">
        <title>Sequencing the genomes of 1000 actinobacteria strains.</title>
        <authorList>
            <person name="Klenk H.-P."/>
        </authorList>
    </citation>
    <scope>NUCLEOTIDE SEQUENCE [LARGE SCALE GENOMIC DNA]</scope>
    <source>
        <strain evidence="8 9">DSM 44709</strain>
    </source>
</reference>
<evidence type="ECO:0000313" key="9">
    <source>
        <dbReference type="Proteomes" id="UP001240236"/>
    </source>
</evidence>
<dbReference type="PROSITE" id="PS50110">
    <property type="entry name" value="RESPONSE_REGULATORY"/>
    <property type="match status" value="1"/>
</dbReference>
<keyword evidence="4" id="KW-0804">Transcription</keyword>
<dbReference type="CDD" id="cd06170">
    <property type="entry name" value="LuxR_C_like"/>
    <property type="match status" value="1"/>
</dbReference>
<keyword evidence="9" id="KW-1185">Reference proteome</keyword>
<dbReference type="Proteomes" id="UP001240236">
    <property type="component" value="Unassembled WGS sequence"/>
</dbReference>
<dbReference type="SUPFAM" id="SSF52172">
    <property type="entry name" value="CheY-like"/>
    <property type="match status" value="1"/>
</dbReference>
<dbReference type="PROSITE" id="PS50043">
    <property type="entry name" value="HTH_LUXR_2"/>
    <property type="match status" value="1"/>
</dbReference>
<dbReference type="RefSeq" id="WP_307238305.1">
    <property type="nucleotide sequence ID" value="NZ_JAUSUZ010000001.1"/>
</dbReference>
<dbReference type="InterPro" id="IPR039420">
    <property type="entry name" value="WalR-like"/>
</dbReference>
<dbReference type="SMART" id="SM00421">
    <property type="entry name" value="HTH_LUXR"/>
    <property type="match status" value="1"/>
</dbReference>
<dbReference type="Pfam" id="PF00196">
    <property type="entry name" value="GerE"/>
    <property type="match status" value="1"/>
</dbReference>
<dbReference type="InterPro" id="IPR000792">
    <property type="entry name" value="Tscrpt_reg_LuxR_C"/>
</dbReference>
<evidence type="ECO:0000259" key="6">
    <source>
        <dbReference type="PROSITE" id="PS50043"/>
    </source>
</evidence>
<dbReference type="Gene3D" id="3.40.50.2300">
    <property type="match status" value="1"/>
</dbReference>
<evidence type="ECO:0000259" key="7">
    <source>
        <dbReference type="PROSITE" id="PS50110"/>
    </source>
</evidence>
<dbReference type="EMBL" id="JAUSUZ010000001">
    <property type="protein sequence ID" value="MDQ0365603.1"/>
    <property type="molecule type" value="Genomic_DNA"/>
</dbReference>
<accession>A0AAE3VX32</accession>
<dbReference type="Pfam" id="PF00072">
    <property type="entry name" value="Response_reg"/>
    <property type="match status" value="1"/>
</dbReference>
<dbReference type="InterPro" id="IPR058245">
    <property type="entry name" value="NreC/VraR/RcsB-like_REC"/>
</dbReference>
<dbReference type="SUPFAM" id="SSF46894">
    <property type="entry name" value="C-terminal effector domain of the bipartite response regulators"/>
    <property type="match status" value="1"/>
</dbReference>
<feature type="domain" description="HTH luxR-type" evidence="6">
    <location>
        <begin position="150"/>
        <end position="215"/>
    </location>
</feature>
<dbReference type="InterPro" id="IPR016032">
    <property type="entry name" value="Sig_transdc_resp-reg_C-effctor"/>
</dbReference>